<evidence type="ECO:0000256" key="4">
    <source>
        <dbReference type="ARBA" id="ARBA00023136"/>
    </source>
</evidence>
<evidence type="ECO:0000256" key="3">
    <source>
        <dbReference type="ARBA" id="ARBA00022989"/>
    </source>
</evidence>
<keyword evidence="4 5" id="KW-0472">Membrane</keyword>
<dbReference type="GO" id="GO:0055085">
    <property type="term" value="P:transmembrane transport"/>
    <property type="evidence" value="ECO:0007669"/>
    <property type="project" value="InterPro"/>
</dbReference>
<dbReference type="PANTHER" id="PTHR43470:SF3">
    <property type="entry name" value="PHOSPHATE TRANSPORT SYSTEM PERMEASE PROTEIN PSTA-RELATED"/>
    <property type="match status" value="1"/>
</dbReference>
<dbReference type="InterPro" id="IPR000515">
    <property type="entry name" value="MetI-like"/>
</dbReference>
<dbReference type="GO" id="GO:0005886">
    <property type="term" value="C:plasma membrane"/>
    <property type="evidence" value="ECO:0007669"/>
    <property type="project" value="UniProtKB-SubCell"/>
</dbReference>
<feature type="transmembrane region" description="Helical" evidence="5">
    <location>
        <begin position="190"/>
        <end position="216"/>
    </location>
</feature>
<evidence type="ECO:0000256" key="5">
    <source>
        <dbReference type="RuleBase" id="RU363032"/>
    </source>
</evidence>
<evidence type="ECO:0000313" key="7">
    <source>
        <dbReference type="EMBL" id="EEY34856.1"/>
    </source>
</evidence>
<feature type="domain" description="ABC transmembrane type-1" evidence="6">
    <location>
        <begin position="62"/>
        <end position="265"/>
    </location>
</feature>
<gene>
    <name evidence="7" type="ORF">HMPREF0554_1698</name>
</gene>
<comment type="similarity">
    <text evidence="5">Belongs to the binding-protein-dependent transport system permease family.</text>
</comment>
<keyword evidence="3 5" id="KW-1133">Transmembrane helix</keyword>
<feature type="transmembrane region" description="Helical" evidence="5">
    <location>
        <begin position="12"/>
        <end position="31"/>
    </location>
</feature>
<dbReference type="PROSITE" id="PS50928">
    <property type="entry name" value="ABC_TM1"/>
    <property type="match status" value="1"/>
</dbReference>
<feature type="transmembrane region" description="Helical" evidence="5">
    <location>
        <begin position="247"/>
        <end position="269"/>
    </location>
</feature>
<keyword evidence="2 5" id="KW-0812">Transmembrane</keyword>
<dbReference type="Pfam" id="PF00528">
    <property type="entry name" value="BPD_transp_1"/>
    <property type="match status" value="1"/>
</dbReference>
<evidence type="ECO:0000256" key="2">
    <source>
        <dbReference type="ARBA" id="ARBA00022692"/>
    </source>
</evidence>
<feature type="transmembrane region" description="Helical" evidence="5">
    <location>
        <begin position="133"/>
        <end position="152"/>
    </location>
</feature>
<name>D0GLY7_9FUSO</name>
<dbReference type="PANTHER" id="PTHR43470">
    <property type="entry name" value="PHOSPHATE TRANSPORT SYSTEM PERMEASE PROTEIN PSTA-RELATED"/>
    <property type="match status" value="1"/>
</dbReference>
<sequence>MKNNDLIIKTWIYISTITVISVIFGIFYFIISKGIGRVNLDFIFKNPEGMSLGSEGGVKNAIIGSIFLMFIAILFSVLLGVVCAIYNTIYCKSKIIGTVINLTVQCIASIPSIIIGLFVYGFFIVTFNVPRSMLTAGIALGIMVFPFVEVRIEKAVLNMDRQFIKDSYSLGIEKDYMCRKLILPVIKKEIVSTGILAGSHAIGATAPLLLIGAIFIGGTSDKLLSPVMALPFHLHMLLGQTALHDKAYATAFVLICILIILHILSEIIISGLGGKIIEYIGNKRYWYILR</sequence>
<reference evidence="7 8" key="1">
    <citation type="submission" date="2009-10" db="EMBL/GenBank/DDBJ databases">
        <authorList>
            <person name="Harkins D.M."/>
            <person name="Madupu R."/>
            <person name="Durkin A.S."/>
            <person name="Torralba M."/>
            <person name="Methe B."/>
            <person name="Sutton G.G."/>
            <person name="Strausberg R.L."/>
            <person name="Nelson K.E."/>
        </authorList>
    </citation>
    <scope>NUCLEOTIDE SEQUENCE [LARGE SCALE GENOMIC DNA]</scope>
    <source>
        <strain evidence="7 8">F0264</strain>
    </source>
</reference>
<dbReference type="eggNOG" id="COG0581">
    <property type="taxonomic scope" value="Bacteria"/>
</dbReference>
<dbReference type="Proteomes" id="UP000004226">
    <property type="component" value="Unassembled WGS sequence"/>
</dbReference>
<dbReference type="EMBL" id="ADAD01000125">
    <property type="protein sequence ID" value="EEY34856.1"/>
    <property type="molecule type" value="Genomic_DNA"/>
</dbReference>
<accession>D0GLY7</accession>
<keyword evidence="8" id="KW-1185">Reference proteome</keyword>
<protein>
    <submittedName>
        <fullName evidence="7">Putative phosphate ABC transporter, permease protein PstA</fullName>
    </submittedName>
</protein>
<evidence type="ECO:0000259" key="6">
    <source>
        <dbReference type="PROSITE" id="PS50928"/>
    </source>
</evidence>
<dbReference type="Gene3D" id="1.10.3720.10">
    <property type="entry name" value="MetI-like"/>
    <property type="match status" value="1"/>
</dbReference>
<dbReference type="AlphaFoldDB" id="D0GLY7"/>
<evidence type="ECO:0000256" key="1">
    <source>
        <dbReference type="ARBA" id="ARBA00004141"/>
    </source>
</evidence>
<keyword evidence="5" id="KW-0813">Transport</keyword>
<dbReference type="InterPro" id="IPR035906">
    <property type="entry name" value="MetI-like_sf"/>
</dbReference>
<dbReference type="RefSeq" id="WP_006807457.1">
    <property type="nucleotide sequence ID" value="NZ_ADAD01000125.1"/>
</dbReference>
<dbReference type="CDD" id="cd06261">
    <property type="entry name" value="TM_PBP2"/>
    <property type="match status" value="1"/>
</dbReference>
<dbReference type="SUPFAM" id="SSF161098">
    <property type="entry name" value="MetI-like"/>
    <property type="match status" value="1"/>
</dbReference>
<comment type="subcellular location">
    <subcellularLocation>
        <location evidence="5">Cell membrane</location>
        <topology evidence="5">Multi-pass membrane protein</topology>
    </subcellularLocation>
    <subcellularLocation>
        <location evidence="1">Membrane</location>
        <topology evidence="1">Multi-pass membrane protein</topology>
    </subcellularLocation>
</comment>
<proteinExistence type="inferred from homology"/>
<feature type="transmembrane region" description="Helical" evidence="5">
    <location>
        <begin position="99"/>
        <end position="127"/>
    </location>
</feature>
<feature type="transmembrane region" description="Helical" evidence="5">
    <location>
        <begin position="61"/>
        <end position="87"/>
    </location>
</feature>
<organism evidence="7 8">
    <name type="scientific">Pseudoleptotrichia goodfellowii F0264</name>
    <dbReference type="NCBI Taxonomy" id="596323"/>
    <lineage>
        <taxon>Bacteria</taxon>
        <taxon>Fusobacteriati</taxon>
        <taxon>Fusobacteriota</taxon>
        <taxon>Fusobacteriia</taxon>
        <taxon>Fusobacteriales</taxon>
        <taxon>Leptotrichiaceae</taxon>
        <taxon>Pseudoleptotrichia</taxon>
    </lineage>
</organism>
<evidence type="ECO:0000313" key="8">
    <source>
        <dbReference type="Proteomes" id="UP000004226"/>
    </source>
</evidence>
<comment type="caution">
    <text evidence="7">The sequence shown here is derived from an EMBL/GenBank/DDBJ whole genome shotgun (WGS) entry which is preliminary data.</text>
</comment>